<keyword evidence="8" id="KW-0413">Isomerase</keyword>
<evidence type="ECO:0000256" key="9">
    <source>
        <dbReference type="ARBA" id="ARBA00039995"/>
    </source>
</evidence>
<feature type="domain" description="Alpha-D-phosphohexomutase alpha/beta/alpha" evidence="15">
    <location>
        <begin position="323"/>
        <end position="440"/>
    </location>
</feature>
<reference evidence="16 17" key="1">
    <citation type="submission" date="2018-05" db="EMBL/GenBank/DDBJ databases">
        <title>Genomic analysis of Gracilibacillus dipsosauri DD1 reveals novel features of a salt-tolerant amylase.</title>
        <authorList>
            <person name="Deutch C.E."/>
            <person name="Yang S."/>
        </authorList>
    </citation>
    <scope>NUCLEOTIDE SEQUENCE [LARGE SCALE GENOMIC DNA]</scope>
    <source>
        <strain evidence="16 17">DD1</strain>
    </source>
</reference>
<sequence>MSWKEKWQKWKSYATLDKHLLERLINIAEDERELEDSFYKDLTFGTGGMRGILGPGTNRMNVYTVRKAVEGLSLYLEENVVDAKGKGVAIAYDSRYMSQAFAIEAARVLGAHGIRAYVFESLRPTPLLSFAVRHLKAAAGIMITASHNPPEYNGFKVYNEDGGQVPLKEAAAIIEKVNQVQDELKVNAEDQKKLEENGLLQWVGEEVDTAYLAQLKTIQKQENSENNLTIVFTPLHGTAYNLVMKGLDQIGFTNVHVVEEQAKPDPEFSTVSSPNPEEHQAFEMAIDLGKKVNADILIGTDPDADRLGIAVKDGNGSYQVLSGNQLGTLLLDYTLSHTDEIERENGKLVKTIVTTEMGKAVATHYGVDTIDTLTGFKFIGEKIKQFESTNDKFLFGYEESYGYLIGDFVRDKDAVQAAVAASKLANYWKKQDKTLLEALDILYKEHGFYLEGMKSLTLKGKDGAEQIAKIMQDIRNHPFETLGGLRVVAIEDYETSLRTVPADNSSEEIALPKENVMKFILENDVWVCFRPSGTEPKIKSYFGVKTTSKESSQTLLDHIQAEVEQRMDQILKDK</sequence>
<dbReference type="PANTHER" id="PTHR45745:SF1">
    <property type="entry name" value="PHOSPHOGLUCOMUTASE 2B-RELATED"/>
    <property type="match status" value="1"/>
</dbReference>
<keyword evidence="17" id="KW-1185">Reference proteome</keyword>
<evidence type="ECO:0000256" key="10">
    <source>
        <dbReference type="ARBA" id="ARBA00041398"/>
    </source>
</evidence>
<evidence type="ECO:0000256" key="7">
    <source>
        <dbReference type="ARBA" id="ARBA00022842"/>
    </source>
</evidence>
<evidence type="ECO:0000256" key="11">
    <source>
        <dbReference type="ARBA" id="ARBA00041467"/>
    </source>
</evidence>
<dbReference type="PRINTS" id="PR00509">
    <property type="entry name" value="PGMPMM"/>
</dbReference>
<evidence type="ECO:0000256" key="4">
    <source>
        <dbReference type="ARBA" id="ARBA00010231"/>
    </source>
</evidence>
<evidence type="ECO:0000256" key="2">
    <source>
        <dbReference type="ARBA" id="ARBA00005164"/>
    </source>
</evidence>
<organism evidence="16 17">
    <name type="scientific">Gracilibacillus dipsosauri</name>
    <dbReference type="NCBI Taxonomy" id="178340"/>
    <lineage>
        <taxon>Bacteria</taxon>
        <taxon>Bacillati</taxon>
        <taxon>Bacillota</taxon>
        <taxon>Bacilli</taxon>
        <taxon>Bacillales</taxon>
        <taxon>Bacillaceae</taxon>
        <taxon>Gracilibacillus</taxon>
    </lineage>
</organism>
<evidence type="ECO:0000256" key="5">
    <source>
        <dbReference type="ARBA" id="ARBA00022553"/>
    </source>
</evidence>
<feature type="domain" description="Alpha-D-phosphohexomutase alpha/beta/alpha" evidence="13">
    <location>
        <begin position="43"/>
        <end position="181"/>
    </location>
</feature>
<evidence type="ECO:0000259" key="13">
    <source>
        <dbReference type="Pfam" id="PF02878"/>
    </source>
</evidence>
<dbReference type="Pfam" id="PF02878">
    <property type="entry name" value="PGM_PMM_I"/>
    <property type="match status" value="1"/>
</dbReference>
<dbReference type="CDD" id="cd05799">
    <property type="entry name" value="PGM2"/>
    <property type="match status" value="1"/>
</dbReference>
<dbReference type="InterPro" id="IPR005845">
    <property type="entry name" value="A-D-PHexomutase_a/b/a-II"/>
</dbReference>
<evidence type="ECO:0000259" key="14">
    <source>
        <dbReference type="Pfam" id="PF02879"/>
    </source>
</evidence>
<dbReference type="GO" id="GO:0008973">
    <property type="term" value="F:phosphopentomutase activity"/>
    <property type="evidence" value="ECO:0007669"/>
    <property type="project" value="TreeGrafter"/>
</dbReference>
<keyword evidence="7 12" id="KW-0460">Magnesium</keyword>
<evidence type="ECO:0000256" key="8">
    <source>
        <dbReference type="ARBA" id="ARBA00023235"/>
    </source>
</evidence>
<dbReference type="InterPro" id="IPR036900">
    <property type="entry name" value="A-D-PHexomutase_C_sf"/>
</dbReference>
<name>A0A317KZF6_9BACI</name>
<dbReference type="RefSeq" id="WP_109985449.1">
    <property type="nucleotide sequence ID" value="NZ_QGTD01000019.1"/>
</dbReference>
<dbReference type="GO" id="GO:0005975">
    <property type="term" value="P:carbohydrate metabolic process"/>
    <property type="evidence" value="ECO:0007669"/>
    <property type="project" value="InterPro"/>
</dbReference>
<dbReference type="InterPro" id="IPR005846">
    <property type="entry name" value="A-D-PHexomutase_a/b/a-III"/>
</dbReference>
<dbReference type="Proteomes" id="UP000245624">
    <property type="component" value="Unassembled WGS sequence"/>
</dbReference>
<proteinExistence type="inferred from homology"/>
<comment type="caution">
    <text evidence="16">The sequence shown here is derived from an EMBL/GenBank/DDBJ whole genome shotgun (WGS) entry which is preliminary data.</text>
</comment>
<dbReference type="SUPFAM" id="SSF53738">
    <property type="entry name" value="Phosphoglucomutase, first 3 domains"/>
    <property type="match status" value="3"/>
</dbReference>
<dbReference type="Pfam" id="PF02879">
    <property type="entry name" value="PGM_PMM_II"/>
    <property type="match status" value="1"/>
</dbReference>
<dbReference type="Gene3D" id="3.40.120.10">
    <property type="entry name" value="Alpha-D-Glucose-1,6-Bisphosphate, subunit A, domain 3"/>
    <property type="match status" value="3"/>
</dbReference>
<protein>
    <recommendedName>
        <fullName evidence="9">Phosphoglucomutase</fullName>
    </recommendedName>
    <alternativeName>
        <fullName evidence="11">Alpha-phosphoglucomutase</fullName>
    </alternativeName>
    <alternativeName>
        <fullName evidence="10">Glucose phosphomutase</fullName>
    </alternativeName>
</protein>
<dbReference type="InterPro" id="IPR005844">
    <property type="entry name" value="A-D-PHexomutase_a/b/a-I"/>
</dbReference>
<feature type="domain" description="Alpha-D-phosphohexomutase alpha/beta/alpha" evidence="14">
    <location>
        <begin position="211"/>
        <end position="314"/>
    </location>
</feature>
<dbReference type="PANTHER" id="PTHR45745">
    <property type="entry name" value="PHOSPHOMANNOMUTASE 45A"/>
    <property type="match status" value="1"/>
</dbReference>
<dbReference type="SUPFAM" id="SSF55957">
    <property type="entry name" value="Phosphoglucomutase, C-terminal domain"/>
    <property type="match status" value="1"/>
</dbReference>
<keyword evidence="6 12" id="KW-0479">Metal-binding</keyword>
<comment type="pathway">
    <text evidence="2">Glycolipid metabolism; diglucosyl-diacylglycerol biosynthesis.</text>
</comment>
<gene>
    <name evidence="16" type="ORF">DLJ74_17610</name>
</gene>
<accession>A0A317KZF6</accession>
<evidence type="ECO:0000256" key="12">
    <source>
        <dbReference type="RuleBase" id="RU004326"/>
    </source>
</evidence>
<evidence type="ECO:0000256" key="6">
    <source>
        <dbReference type="ARBA" id="ARBA00022723"/>
    </source>
</evidence>
<dbReference type="EMBL" id="QGTD01000019">
    <property type="protein sequence ID" value="PWU67039.1"/>
    <property type="molecule type" value="Genomic_DNA"/>
</dbReference>
<comment type="cofactor">
    <cofactor evidence="1">
        <name>Mg(2+)</name>
        <dbReference type="ChEBI" id="CHEBI:18420"/>
    </cofactor>
</comment>
<evidence type="ECO:0000259" key="15">
    <source>
        <dbReference type="Pfam" id="PF02880"/>
    </source>
</evidence>
<dbReference type="Gene3D" id="3.30.310.50">
    <property type="entry name" value="Alpha-D-phosphohexomutase, C-terminal domain"/>
    <property type="match status" value="1"/>
</dbReference>
<evidence type="ECO:0000256" key="3">
    <source>
        <dbReference type="ARBA" id="ARBA00005189"/>
    </source>
</evidence>
<comment type="pathway">
    <text evidence="3">Lipid metabolism.</text>
</comment>
<evidence type="ECO:0000256" key="1">
    <source>
        <dbReference type="ARBA" id="ARBA00001946"/>
    </source>
</evidence>
<dbReference type="InterPro" id="IPR016055">
    <property type="entry name" value="A-D-PHexomutase_a/b/a-I/II/III"/>
</dbReference>
<dbReference type="GO" id="GO:0006166">
    <property type="term" value="P:purine ribonucleoside salvage"/>
    <property type="evidence" value="ECO:0007669"/>
    <property type="project" value="TreeGrafter"/>
</dbReference>
<keyword evidence="5" id="KW-0597">Phosphoprotein</keyword>
<dbReference type="Pfam" id="PF02880">
    <property type="entry name" value="PGM_PMM_III"/>
    <property type="match status" value="1"/>
</dbReference>
<dbReference type="OrthoDB" id="9806956at2"/>
<dbReference type="InterPro" id="IPR016066">
    <property type="entry name" value="A-D-PHexomutase_CS"/>
</dbReference>
<evidence type="ECO:0000313" key="16">
    <source>
        <dbReference type="EMBL" id="PWU67039.1"/>
    </source>
</evidence>
<dbReference type="GO" id="GO:0000287">
    <property type="term" value="F:magnesium ion binding"/>
    <property type="evidence" value="ECO:0007669"/>
    <property type="project" value="InterPro"/>
</dbReference>
<evidence type="ECO:0000313" key="17">
    <source>
        <dbReference type="Proteomes" id="UP000245624"/>
    </source>
</evidence>
<dbReference type="AlphaFoldDB" id="A0A317KZF6"/>
<dbReference type="InterPro" id="IPR005841">
    <property type="entry name" value="Alpha-D-phosphohexomutase_SF"/>
</dbReference>
<comment type="similarity">
    <text evidence="4 12">Belongs to the phosphohexose mutase family.</text>
</comment>
<dbReference type="PROSITE" id="PS00710">
    <property type="entry name" value="PGM_PMM"/>
    <property type="match status" value="1"/>
</dbReference>